<accession>A0ABT5UDE2</accession>
<keyword evidence="4" id="KW-1185">Reference proteome</keyword>
<proteinExistence type="predicted"/>
<dbReference type="PANTHER" id="PTHR38834">
    <property type="entry name" value="PERIPLASMIC SUBSTRATE BINDING PROTEIN FAMILY 3"/>
    <property type="match status" value="1"/>
</dbReference>
<gene>
    <name evidence="3" type="ORF">ORQ98_20765</name>
</gene>
<sequence length="248" mass="29298">MKNLFLTFFLCLLSTASSAIDKDFDYLFATDSWPPYLGPELKNGGFFSEIVKEAFRLKGKKVSILYTSWKRAFELTKKGKYEALLGVYYLPEREKFFKYSSVISHSRQYLYSKKSRNITFNSLRELSPYRIGVVRGYHYSKEFNDANYLDRHEEVNTKKIVKLLLIDRLDLIAAEQRVLKYHIDTAFPELRNQYQQHPLQLQNKNLHLVISKKLPNFMQIYEEFEAGFTLMKEEGIDKAIMHEHGFDL</sequence>
<keyword evidence="1" id="KW-0732">Signal</keyword>
<evidence type="ECO:0000256" key="1">
    <source>
        <dbReference type="SAM" id="SignalP"/>
    </source>
</evidence>
<dbReference type="EMBL" id="JAPMOU010000034">
    <property type="protein sequence ID" value="MDE1464396.1"/>
    <property type="molecule type" value="Genomic_DNA"/>
</dbReference>
<feature type="domain" description="Solute-binding protein family 3/N-terminal" evidence="2">
    <location>
        <begin position="33"/>
        <end position="193"/>
    </location>
</feature>
<comment type="caution">
    <text evidence="3">The sequence shown here is derived from an EMBL/GenBank/DDBJ whole genome shotgun (WGS) entry which is preliminary data.</text>
</comment>
<feature type="chain" id="PRO_5047060519" evidence="1">
    <location>
        <begin position="20"/>
        <end position="248"/>
    </location>
</feature>
<evidence type="ECO:0000313" key="4">
    <source>
        <dbReference type="Proteomes" id="UP001528823"/>
    </source>
</evidence>
<reference evidence="3 4" key="1">
    <citation type="submission" date="2022-11" db="EMBL/GenBank/DDBJ databases">
        <title>Spartinivicinus poritis sp. nov., isolated from scleractinian coral Porites lutea.</title>
        <authorList>
            <person name="Zhang G."/>
            <person name="Cai L."/>
            <person name="Wei Q."/>
        </authorList>
    </citation>
    <scope>NUCLEOTIDE SEQUENCE [LARGE SCALE GENOMIC DNA]</scope>
    <source>
        <strain evidence="3 4">A2-2</strain>
    </source>
</reference>
<dbReference type="Proteomes" id="UP001528823">
    <property type="component" value="Unassembled WGS sequence"/>
</dbReference>
<dbReference type="InterPro" id="IPR001638">
    <property type="entry name" value="Solute-binding_3/MltF_N"/>
</dbReference>
<dbReference type="RefSeq" id="WP_274690722.1">
    <property type="nucleotide sequence ID" value="NZ_JAPMOU010000034.1"/>
</dbReference>
<dbReference type="Pfam" id="PF00497">
    <property type="entry name" value="SBP_bac_3"/>
    <property type="match status" value="1"/>
</dbReference>
<dbReference type="PANTHER" id="PTHR38834:SF3">
    <property type="entry name" value="SOLUTE-BINDING PROTEIN FAMILY 3_N-TERMINAL DOMAIN-CONTAINING PROTEIN"/>
    <property type="match status" value="1"/>
</dbReference>
<evidence type="ECO:0000313" key="3">
    <source>
        <dbReference type="EMBL" id="MDE1464396.1"/>
    </source>
</evidence>
<feature type="signal peptide" evidence="1">
    <location>
        <begin position="1"/>
        <end position="19"/>
    </location>
</feature>
<organism evidence="3 4">
    <name type="scientific">Spartinivicinus poritis</name>
    <dbReference type="NCBI Taxonomy" id="2994640"/>
    <lineage>
        <taxon>Bacteria</taxon>
        <taxon>Pseudomonadati</taxon>
        <taxon>Pseudomonadota</taxon>
        <taxon>Gammaproteobacteria</taxon>
        <taxon>Oceanospirillales</taxon>
        <taxon>Zooshikellaceae</taxon>
        <taxon>Spartinivicinus</taxon>
    </lineage>
</organism>
<protein>
    <submittedName>
        <fullName evidence="3">Transporter substrate-binding domain-containing protein</fullName>
    </submittedName>
</protein>
<dbReference type="SUPFAM" id="SSF53850">
    <property type="entry name" value="Periplasmic binding protein-like II"/>
    <property type="match status" value="1"/>
</dbReference>
<dbReference type="Gene3D" id="3.40.190.10">
    <property type="entry name" value="Periplasmic binding protein-like II"/>
    <property type="match status" value="2"/>
</dbReference>
<evidence type="ECO:0000259" key="2">
    <source>
        <dbReference type="Pfam" id="PF00497"/>
    </source>
</evidence>
<name>A0ABT5UDE2_9GAMM</name>